<dbReference type="EMBL" id="JAGFNZ010000005">
    <property type="protein sequence ID" value="MBW7573573.1"/>
    <property type="molecule type" value="Genomic_DNA"/>
</dbReference>
<evidence type="ECO:0000256" key="5">
    <source>
        <dbReference type="ARBA" id="ARBA00023125"/>
    </source>
</evidence>
<feature type="coiled-coil region" evidence="6">
    <location>
        <begin position="472"/>
        <end position="516"/>
    </location>
</feature>
<accession>A0ABS7DQL9</accession>
<dbReference type="SMART" id="SM00968">
    <property type="entry name" value="SMC_hinge"/>
    <property type="match status" value="1"/>
</dbReference>
<feature type="coiled-coil region" evidence="6">
    <location>
        <begin position="673"/>
        <end position="794"/>
    </location>
</feature>
<dbReference type="SUPFAM" id="SSF52540">
    <property type="entry name" value="P-loop containing nucleoside triphosphate hydrolases"/>
    <property type="match status" value="1"/>
</dbReference>
<evidence type="ECO:0000259" key="8">
    <source>
        <dbReference type="SMART" id="SM00968"/>
    </source>
</evidence>
<feature type="coiled-coil region" evidence="6">
    <location>
        <begin position="167"/>
        <end position="201"/>
    </location>
</feature>
<dbReference type="InterPro" id="IPR010935">
    <property type="entry name" value="SMC_hinge"/>
</dbReference>
<dbReference type="CDD" id="cd03278">
    <property type="entry name" value="ABC_SMC_barmotin"/>
    <property type="match status" value="1"/>
</dbReference>
<evidence type="ECO:0000313" key="10">
    <source>
        <dbReference type="Proteomes" id="UP000719942"/>
    </source>
</evidence>
<dbReference type="InterPro" id="IPR011890">
    <property type="entry name" value="SMC_prok"/>
</dbReference>
<dbReference type="NCBIfam" id="TIGR02168">
    <property type="entry name" value="SMC_prok_B"/>
    <property type="match status" value="1"/>
</dbReference>
<reference evidence="9 10" key="1">
    <citation type="submission" date="2021-03" db="EMBL/GenBank/DDBJ databases">
        <title>Caproiciproducens sp. nov. isolated from feces of cow.</title>
        <authorList>
            <person name="Choi J.-Y."/>
        </authorList>
    </citation>
    <scope>NUCLEOTIDE SEQUENCE [LARGE SCALE GENOMIC DNA]</scope>
    <source>
        <strain evidence="9 10">AGMB10547</strain>
    </source>
</reference>
<evidence type="ECO:0000256" key="7">
    <source>
        <dbReference type="SAM" id="MobiDB-lite"/>
    </source>
</evidence>
<dbReference type="InterPro" id="IPR027417">
    <property type="entry name" value="P-loop_NTPase"/>
</dbReference>
<evidence type="ECO:0000256" key="4">
    <source>
        <dbReference type="ARBA" id="ARBA00023054"/>
    </source>
</evidence>
<dbReference type="Proteomes" id="UP000719942">
    <property type="component" value="Unassembled WGS sequence"/>
</dbReference>
<comment type="function">
    <text evidence="6">Required for chromosome condensation and partitioning.</text>
</comment>
<keyword evidence="1 6" id="KW-0963">Cytoplasm</keyword>
<evidence type="ECO:0000256" key="2">
    <source>
        <dbReference type="ARBA" id="ARBA00022741"/>
    </source>
</evidence>
<dbReference type="RefSeq" id="WP_219965980.1">
    <property type="nucleotide sequence ID" value="NZ_JAGFNZ010000005.1"/>
</dbReference>
<organism evidence="9 10">
    <name type="scientific">Caproiciproducens faecalis</name>
    <dbReference type="NCBI Taxonomy" id="2820301"/>
    <lineage>
        <taxon>Bacteria</taxon>
        <taxon>Bacillati</taxon>
        <taxon>Bacillota</taxon>
        <taxon>Clostridia</taxon>
        <taxon>Eubacteriales</taxon>
        <taxon>Acutalibacteraceae</taxon>
        <taxon>Caproiciproducens</taxon>
    </lineage>
</organism>
<gene>
    <name evidence="6 9" type="primary">smc</name>
    <name evidence="9" type="ORF">J5W02_12210</name>
</gene>
<feature type="compositionally biased region" description="Polar residues" evidence="7">
    <location>
        <begin position="306"/>
        <end position="315"/>
    </location>
</feature>
<dbReference type="PIRSF" id="PIRSF005719">
    <property type="entry name" value="SMC"/>
    <property type="match status" value="1"/>
</dbReference>
<dbReference type="Gene3D" id="1.20.1060.20">
    <property type="match status" value="1"/>
</dbReference>
<dbReference type="Gene3D" id="6.10.140.1720">
    <property type="match status" value="1"/>
</dbReference>
<dbReference type="HAMAP" id="MF_01894">
    <property type="entry name" value="Smc_prok"/>
    <property type="match status" value="1"/>
</dbReference>
<dbReference type="PANTHER" id="PTHR43977">
    <property type="entry name" value="STRUCTURAL MAINTENANCE OF CHROMOSOMES PROTEIN 3"/>
    <property type="match status" value="1"/>
</dbReference>
<dbReference type="InterPro" id="IPR024704">
    <property type="entry name" value="SMC"/>
</dbReference>
<evidence type="ECO:0000256" key="6">
    <source>
        <dbReference type="HAMAP-Rule" id="MF_01894"/>
    </source>
</evidence>
<dbReference type="Gene3D" id="3.40.50.300">
    <property type="entry name" value="P-loop containing nucleotide triphosphate hydrolases"/>
    <property type="match status" value="2"/>
</dbReference>
<evidence type="ECO:0000256" key="1">
    <source>
        <dbReference type="ARBA" id="ARBA00022490"/>
    </source>
</evidence>
<comment type="subcellular location">
    <subcellularLocation>
        <location evidence="6">Cytoplasm</location>
    </subcellularLocation>
</comment>
<comment type="domain">
    <text evidence="6">Contains large globular domains required for ATP hydrolysis at each terminus and a third globular domain forming a flexible hinge near the middle of the molecule. These domains are separated by coiled-coil structures.</text>
</comment>
<feature type="coiled-coil region" evidence="6">
    <location>
        <begin position="820"/>
        <end position="945"/>
    </location>
</feature>
<evidence type="ECO:0000313" key="9">
    <source>
        <dbReference type="EMBL" id="MBW7573573.1"/>
    </source>
</evidence>
<comment type="caution">
    <text evidence="9">The sequence shown here is derived from an EMBL/GenBank/DDBJ whole genome shotgun (WGS) entry which is preliminary data.</text>
</comment>
<dbReference type="Gene3D" id="3.30.70.1620">
    <property type="match status" value="1"/>
</dbReference>
<feature type="domain" description="SMC hinge" evidence="8">
    <location>
        <begin position="523"/>
        <end position="639"/>
    </location>
</feature>
<keyword evidence="4 6" id="KW-0175">Coiled coil</keyword>
<feature type="coiled-coil region" evidence="6">
    <location>
        <begin position="241"/>
        <end position="275"/>
    </location>
</feature>
<proteinExistence type="inferred from homology"/>
<name>A0ABS7DQL9_9FIRM</name>
<feature type="binding site" evidence="6">
    <location>
        <begin position="32"/>
        <end position="39"/>
    </location>
    <ligand>
        <name>ATP</name>
        <dbReference type="ChEBI" id="CHEBI:30616"/>
    </ligand>
</feature>
<comment type="subunit">
    <text evidence="6">Homodimer.</text>
</comment>
<keyword evidence="5 6" id="KW-0238">DNA-binding</keyword>
<dbReference type="SUPFAM" id="SSF75553">
    <property type="entry name" value="Smc hinge domain"/>
    <property type="match status" value="1"/>
</dbReference>
<dbReference type="InterPro" id="IPR003395">
    <property type="entry name" value="RecF/RecN/SMC_N"/>
</dbReference>
<evidence type="ECO:0000256" key="3">
    <source>
        <dbReference type="ARBA" id="ARBA00022840"/>
    </source>
</evidence>
<keyword evidence="10" id="KW-1185">Reference proteome</keyword>
<sequence length="1192" mass="133303">MLLKSLEIQGFKTFPDKTTLSFDHGITAVVGPNGSGKSNISDAVRWVLGEQSTRVLRCTKMEDVIFSGTPVRKAQGFAEVTLNIDNTLRQLPFDADNVAVTRRYYRSGDSEYLINKVSVRLKDINELFMDTGLGRDGYSIIGQGKIDSIVAARSEDRREIFEEAAGISRFRYRKEESERRLNQAEDNLLRLRDILTELQDRVGPLKEQSEKAQQYLSYAGEKRTLEIGLWLNTLDKSGRILREHDDKILIARNQHETAERDLQEIDEKIEQNFREAGACTAKVDEIRQEAAKQEESAVKKDGEASVLQNDIQHNQENIERIRREIEQSTVSSQDMEKEISEKKAQIQQKTEYINEKDKLTRTYTEKLEEIRRGMSETTRKIDGYTRELSNCASQATEAKVAEMTAVSSITEIQLRLTDIAQTIQSKKKQAEQLQKESGDYAKMLSDTDERIAALTNSSKGYELRLNTRRQRMETMKQQCDTLRLDAQEHARRAHLLEDLERNLEGFSHSVKIVMKEAGRGTVSGIHGPVSRLITVPPQYAVAIETALGAAMQNIVVGNEQDAKNAIRLLKQKDSGRATFLPLTTIKGNVLQENGLDDCPGFVGVAGRLCGCDEKYNGILNSLLGRIAVAEDLDSAVAIAKRYNYRFRIVTLDGQVVNAGGSLTGGSLAKNSGLLSRAAEIERIRAEAAELQKKAEAAAVTLKTAAEEVSSCEAELAAAKAELSSAQEERVNIDAEYRRATADMAAVSRDCDALNEENKTAGARLSVQREAQQAAQALSKEIAEKQAALQAELSEISGSRTELNQASDDLAAQLQEIRMVCLSAQKDIESLRAGVEDMERRKQDHEGRTETLNGEIMAVQAASAALTVRVEELKSQAAALREAANQCGSQIEELNAKRLEYERLSVELRATEHEKLSEKEKIGHELARLEERKANLQKEYDEIISRLWEEYELTRREAEETGAKIENPALAQKRLNELKNKIKALGSVNVAAVEEYKEVSERYEFMKAQIEDVEKSRDELKKLIGELTHQMRGLFVERFGQINENFKQTFRELFGGGTAELALSAPDDILNSGIDISVQPPGKIITHLESLSGGEKALVAIALYFAIMKVNPPPFCVLDEIEAALDDVNVDRFAAYLRRMNKNTQFIVITHRRGSMEEADVLYGVTMQDEGISKLLELHVSEIETKLGIKEQH</sequence>
<feature type="region of interest" description="Disordered" evidence="7">
    <location>
        <begin position="295"/>
        <end position="317"/>
    </location>
</feature>
<dbReference type="Pfam" id="PF06470">
    <property type="entry name" value="SMC_hinge"/>
    <property type="match status" value="1"/>
</dbReference>
<feature type="coiled-coil region" evidence="6">
    <location>
        <begin position="995"/>
        <end position="1029"/>
    </location>
</feature>
<keyword evidence="3 6" id="KW-0067">ATP-binding</keyword>
<comment type="similarity">
    <text evidence="6">Belongs to the SMC family.</text>
</comment>
<dbReference type="InterPro" id="IPR036277">
    <property type="entry name" value="SMC_hinge_sf"/>
</dbReference>
<protein>
    <recommendedName>
        <fullName evidence="6">Chromosome partition protein Smc</fullName>
    </recommendedName>
</protein>
<dbReference type="Pfam" id="PF02463">
    <property type="entry name" value="SMC_N"/>
    <property type="match status" value="1"/>
</dbReference>
<keyword evidence="2 6" id="KW-0547">Nucleotide-binding</keyword>